<evidence type="ECO:0000313" key="1">
    <source>
        <dbReference type="EMBL" id="RCW39339.1"/>
    </source>
</evidence>
<dbReference type="EMBL" id="QPIZ01000001">
    <property type="protein sequence ID" value="RCW39339.1"/>
    <property type="molecule type" value="Genomic_DNA"/>
</dbReference>
<evidence type="ECO:0000313" key="2">
    <source>
        <dbReference type="Proteomes" id="UP000252733"/>
    </source>
</evidence>
<keyword evidence="2" id="KW-1185">Reference proteome</keyword>
<dbReference type="Pfam" id="PF12836">
    <property type="entry name" value="HHH_3"/>
    <property type="match status" value="1"/>
</dbReference>
<proteinExistence type="predicted"/>
<name>A0A368VDV6_9BACT</name>
<dbReference type="RefSeq" id="WP_258861541.1">
    <property type="nucleotide sequence ID" value="NZ_QPIZ01000001.1"/>
</dbReference>
<reference evidence="1 2" key="1">
    <citation type="submission" date="2018-07" db="EMBL/GenBank/DDBJ databases">
        <title>Freshwater and sediment microbial communities from various areas in North America, analyzing microbe dynamics in response to fracking.</title>
        <authorList>
            <person name="Lamendella R."/>
        </authorList>
    </citation>
    <scope>NUCLEOTIDE SEQUENCE [LARGE SCALE GENOMIC DNA]</scope>
    <source>
        <strain evidence="1 2">160A</strain>
    </source>
</reference>
<sequence length="675" mass="77351">MNLSDWKAILYIVVVFICPIDGFTQLNEGIQEWAEEVASVYAEETDTEDLSFLIEQLTDLATNPINLNVAGREELEQIFFLTDIQVENILFKRYVNGPFLTIYELQAVEGLPVEVIQKMEPLIYLGATKKKVGKFRLWGDSFMRVGHQLERVQGFEPDESGESAYLGDRFSLYKRTQLETNRNVSAGIIAEKDPGEPMFGRGIDGIDLMSGYIHYENDKGLLREALAGRYSASAAQGLVLQSGMPVRKSSMTTSIRNRRASFRSSLSASEATGLEGGYAVLGYKLFEITPFYSLKRRDGRLNEAGEPTTLRKDGFHRTDTEISQRHNVKEQITGVKASWSGGWLNLEAGYLNYQLDRPLKRAIHPYNQFYFTGQETDNCWLGYVVSRKNLLFFGELAINELENFALYNGLVWGAAPGFSLSLSHRKISMYYKAPLAGPMTESGSFQGESGFYCGIRWELPWQMVFGSYFDYYEFRWLRFRVDAPSSGFDWLGNLEKSFSRTGKLQLKFRYREKPVNWDEGLSANGIGQQKYNQLKIQYRQKINPGWQFTSQMQWHFVNEGAENHEGQMVAQDLKWNNEKQTITLTGRLAFFSASGYEARLYSYEPHVLYMFSVPAYSGKGSRYLLMGNFKIAPNLHLWLRAARWKYDDRDVIGSGNQQVNSNRKTELTFQVRLKF</sequence>
<accession>A0A368VDV6</accession>
<dbReference type="SUPFAM" id="SSF47781">
    <property type="entry name" value="RuvA domain 2-like"/>
    <property type="match status" value="1"/>
</dbReference>
<dbReference type="InterPro" id="IPR010994">
    <property type="entry name" value="RuvA_2-like"/>
</dbReference>
<dbReference type="AlphaFoldDB" id="A0A368VDV6"/>
<protein>
    <submittedName>
        <fullName evidence="1">Helix-hairpin-helix protein</fullName>
    </submittedName>
</protein>
<gene>
    <name evidence="1" type="ORF">DFO77_101108</name>
</gene>
<organism evidence="1 2">
    <name type="scientific">Marinilabilia salmonicolor</name>
    <dbReference type="NCBI Taxonomy" id="989"/>
    <lineage>
        <taxon>Bacteria</taxon>
        <taxon>Pseudomonadati</taxon>
        <taxon>Bacteroidota</taxon>
        <taxon>Bacteroidia</taxon>
        <taxon>Marinilabiliales</taxon>
        <taxon>Marinilabiliaceae</taxon>
        <taxon>Marinilabilia</taxon>
    </lineage>
</organism>
<comment type="caution">
    <text evidence="1">The sequence shown here is derived from an EMBL/GenBank/DDBJ whole genome shotgun (WGS) entry which is preliminary data.</text>
</comment>
<dbReference type="Proteomes" id="UP000252733">
    <property type="component" value="Unassembled WGS sequence"/>
</dbReference>